<accession>A0A0G9JQJ6</accession>
<keyword evidence="3" id="KW-0408">Iron</keyword>
<dbReference type="Gene3D" id="1.10.1670.10">
    <property type="entry name" value="Helix-hairpin-Helix base-excision DNA repair enzymes (C-terminal)"/>
    <property type="match status" value="1"/>
</dbReference>
<dbReference type="EMBL" id="JAIQ01000168">
    <property type="protein sequence ID" value="KLD96546.1"/>
    <property type="molecule type" value="Genomic_DNA"/>
</dbReference>
<comment type="caution">
    <text evidence="6">The sequence shown here is derived from an EMBL/GenBank/DDBJ whole genome shotgun (WGS) entry which is preliminary data.</text>
</comment>
<sequence>MNKVFAIYQKLYQTYGAQGWWPFINYEGKNSEKKGNNDGYHILDYSFPRDENEVFEVCLGSILTQNTTFTSVVKSLNNLNEIDCLNHKKIKNLPIEKLKELIRPSGYNNQKANYILNFIEFFEKLNGKIPTREELLAIKGIGFETADSILLYAYNQPELKVDAYTKRLLVHNKLLDEKAKYNDIKYFMEDELKKVIFDEKQLVITYQEYHALIVNHSKFYYLKQPYGNSCFLNEVLS</sequence>
<evidence type="ECO:0000256" key="1">
    <source>
        <dbReference type="ARBA" id="ARBA00022485"/>
    </source>
</evidence>
<gene>
    <name evidence="6" type="ORF">AA20_11920</name>
</gene>
<protein>
    <submittedName>
        <fullName evidence="6">Endonuclease III</fullName>
    </submittedName>
</protein>
<dbReference type="GO" id="GO:0046872">
    <property type="term" value="F:metal ion binding"/>
    <property type="evidence" value="ECO:0007669"/>
    <property type="project" value="UniProtKB-KW"/>
</dbReference>
<dbReference type="PANTHER" id="PTHR10359:SF19">
    <property type="entry name" value="DNA REPAIR GLYCOSYLASE MJ1434-RELATED"/>
    <property type="match status" value="1"/>
</dbReference>
<dbReference type="InterPro" id="IPR003265">
    <property type="entry name" value="HhH-GPD_domain"/>
</dbReference>
<keyword evidence="4" id="KW-0411">Iron-sulfur</keyword>
<dbReference type="GO" id="GO:0006284">
    <property type="term" value="P:base-excision repair"/>
    <property type="evidence" value="ECO:0007669"/>
    <property type="project" value="InterPro"/>
</dbReference>
<dbReference type="CDD" id="cd00056">
    <property type="entry name" value="ENDO3c"/>
    <property type="match status" value="1"/>
</dbReference>
<dbReference type="SMART" id="SM00478">
    <property type="entry name" value="ENDO3c"/>
    <property type="match status" value="1"/>
</dbReference>
<keyword evidence="1" id="KW-0004">4Fe-4S</keyword>
<dbReference type="GO" id="GO:0051539">
    <property type="term" value="F:4 iron, 4 sulfur cluster binding"/>
    <property type="evidence" value="ECO:0007669"/>
    <property type="project" value="UniProtKB-KW"/>
</dbReference>
<keyword evidence="6" id="KW-0540">Nuclease</keyword>
<organism evidence="6 7">
    <name type="scientific">Aliarcobacter butzleri L348</name>
    <dbReference type="NCBI Taxonomy" id="1447256"/>
    <lineage>
        <taxon>Bacteria</taxon>
        <taxon>Pseudomonadati</taxon>
        <taxon>Campylobacterota</taxon>
        <taxon>Epsilonproteobacteria</taxon>
        <taxon>Campylobacterales</taxon>
        <taxon>Arcobacteraceae</taxon>
        <taxon>Aliarcobacter</taxon>
    </lineage>
</organism>
<dbReference type="Pfam" id="PF00730">
    <property type="entry name" value="HhH-GPD"/>
    <property type="match status" value="1"/>
</dbReference>
<dbReference type="AlphaFoldDB" id="A0A0G9JQJ6"/>
<dbReference type="Proteomes" id="UP000035514">
    <property type="component" value="Unassembled WGS sequence"/>
</dbReference>
<keyword evidence="2" id="KW-0479">Metal-binding</keyword>
<dbReference type="InterPro" id="IPR023170">
    <property type="entry name" value="HhH_base_excis_C"/>
</dbReference>
<dbReference type="SUPFAM" id="SSF48150">
    <property type="entry name" value="DNA-glycosylase"/>
    <property type="match status" value="1"/>
</dbReference>
<dbReference type="RefSeq" id="WP_046997384.1">
    <property type="nucleotide sequence ID" value="NZ_JAIQ01000168.1"/>
</dbReference>
<evidence type="ECO:0000259" key="5">
    <source>
        <dbReference type="SMART" id="SM00478"/>
    </source>
</evidence>
<dbReference type="PATRIC" id="fig|1447256.3.peg.2335"/>
<name>A0A0G9JQJ6_9BACT</name>
<feature type="domain" description="HhH-GPD" evidence="5">
    <location>
        <begin position="63"/>
        <end position="209"/>
    </location>
</feature>
<dbReference type="GO" id="GO:0004519">
    <property type="term" value="F:endonuclease activity"/>
    <property type="evidence" value="ECO:0007669"/>
    <property type="project" value="UniProtKB-KW"/>
</dbReference>
<evidence type="ECO:0000313" key="7">
    <source>
        <dbReference type="Proteomes" id="UP000035514"/>
    </source>
</evidence>
<evidence type="ECO:0000313" key="6">
    <source>
        <dbReference type="EMBL" id="KLD96546.1"/>
    </source>
</evidence>
<keyword evidence="6" id="KW-0255">Endonuclease</keyword>
<evidence type="ECO:0000256" key="4">
    <source>
        <dbReference type="ARBA" id="ARBA00023014"/>
    </source>
</evidence>
<keyword evidence="6" id="KW-0378">Hydrolase</keyword>
<dbReference type="InterPro" id="IPR011257">
    <property type="entry name" value="DNA_glycosylase"/>
</dbReference>
<dbReference type="Gene3D" id="1.10.340.30">
    <property type="entry name" value="Hypothetical protein, domain 2"/>
    <property type="match status" value="1"/>
</dbReference>
<evidence type="ECO:0000256" key="2">
    <source>
        <dbReference type="ARBA" id="ARBA00022723"/>
    </source>
</evidence>
<dbReference type="PIRSF" id="PIRSF001435">
    <property type="entry name" value="Nth"/>
    <property type="match status" value="1"/>
</dbReference>
<proteinExistence type="predicted"/>
<reference evidence="6 7" key="1">
    <citation type="submission" date="2014-01" db="EMBL/GenBank/DDBJ databases">
        <title>Development of a Comparative Genomic Fingerprinting Assay for High Resolution Genotyping of Arcobacter butzleri.</title>
        <authorList>
            <person name="Webb A.L."/>
            <person name="Inglis G.D."/>
            <person name="Kruczkiewicz P."/>
            <person name="Selinger L.B."/>
            <person name="Taboada E.N."/>
        </authorList>
    </citation>
    <scope>NUCLEOTIDE SEQUENCE [LARGE SCALE GENOMIC DNA]</scope>
    <source>
        <strain evidence="6 7">L348</strain>
    </source>
</reference>
<dbReference type="PANTHER" id="PTHR10359">
    <property type="entry name" value="A/G-SPECIFIC ADENINE GLYCOSYLASE/ENDONUCLEASE III"/>
    <property type="match status" value="1"/>
</dbReference>
<evidence type="ECO:0000256" key="3">
    <source>
        <dbReference type="ARBA" id="ARBA00023004"/>
    </source>
</evidence>